<protein>
    <submittedName>
        <fullName evidence="4">LAFE_0A07998g1_1</fullName>
    </submittedName>
</protein>
<dbReference type="AlphaFoldDB" id="A0A1G4M740"/>
<comment type="similarity">
    <text evidence="1">Belongs to the MOG1 family.</text>
</comment>
<keyword evidence="3" id="KW-0653">Protein transport</keyword>
<dbReference type="GO" id="GO:0005085">
    <property type="term" value="F:guanyl-nucleotide exchange factor activity"/>
    <property type="evidence" value="ECO:0007669"/>
    <property type="project" value="TreeGrafter"/>
</dbReference>
<dbReference type="GO" id="GO:0005634">
    <property type="term" value="C:nucleus"/>
    <property type="evidence" value="ECO:0007669"/>
    <property type="project" value="TreeGrafter"/>
</dbReference>
<dbReference type="Gene3D" id="3.40.1000.10">
    <property type="entry name" value="Mog1/PsbP, alpha/beta/alpha sandwich"/>
    <property type="match status" value="1"/>
</dbReference>
<dbReference type="STRING" id="4955.A0A1G4M740"/>
<dbReference type="OMA" id="ECSSAWM"/>
<dbReference type="Proteomes" id="UP000190831">
    <property type="component" value="Chromosome A"/>
</dbReference>
<dbReference type="GO" id="GO:0031267">
    <property type="term" value="F:small GTPase binding"/>
    <property type="evidence" value="ECO:0007669"/>
    <property type="project" value="TreeGrafter"/>
</dbReference>
<dbReference type="InterPro" id="IPR007681">
    <property type="entry name" value="Mog1"/>
</dbReference>
<name>A0A1G4M740_LACFM</name>
<keyword evidence="2" id="KW-0813">Transport</keyword>
<evidence type="ECO:0000313" key="4">
    <source>
        <dbReference type="EMBL" id="SCV99656.1"/>
    </source>
</evidence>
<dbReference type="InterPro" id="IPR016123">
    <property type="entry name" value="Mog1/PsbP_a/b/a-sand"/>
</dbReference>
<dbReference type="OrthoDB" id="10255285at2759"/>
<evidence type="ECO:0000256" key="2">
    <source>
        <dbReference type="ARBA" id="ARBA00022448"/>
    </source>
</evidence>
<dbReference type="GO" id="GO:0006606">
    <property type="term" value="P:protein import into nucleus"/>
    <property type="evidence" value="ECO:0007669"/>
    <property type="project" value="TreeGrafter"/>
</dbReference>
<dbReference type="PANTHER" id="PTHR15837:SF0">
    <property type="entry name" value="RAN GUANINE NUCLEOTIDE RELEASE FACTOR"/>
    <property type="match status" value="1"/>
</dbReference>
<dbReference type="Pfam" id="PF04603">
    <property type="entry name" value="Mog1"/>
    <property type="match status" value="1"/>
</dbReference>
<organism evidence="4 5">
    <name type="scientific">Lachancea fermentati</name>
    <name type="common">Zygosaccharomyces fermentati</name>
    <dbReference type="NCBI Taxonomy" id="4955"/>
    <lineage>
        <taxon>Eukaryota</taxon>
        <taxon>Fungi</taxon>
        <taxon>Dikarya</taxon>
        <taxon>Ascomycota</taxon>
        <taxon>Saccharomycotina</taxon>
        <taxon>Saccharomycetes</taxon>
        <taxon>Saccharomycetales</taxon>
        <taxon>Saccharomycetaceae</taxon>
        <taxon>Lachancea</taxon>
    </lineage>
</organism>
<gene>
    <name evidence="4" type="ORF">LAFE_0A07998G</name>
</gene>
<reference evidence="4 5" key="1">
    <citation type="submission" date="2016-03" db="EMBL/GenBank/DDBJ databases">
        <authorList>
            <person name="Devillers H."/>
        </authorList>
    </citation>
    <scope>NUCLEOTIDE SEQUENCE [LARGE SCALE GENOMIC DNA]</scope>
    <source>
        <strain evidence="4">CBS 6772</strain>
    </source>
</reference>
<dbReference type="SUPFAM" id="SSF55724">
    <property type="entry name" value="Mog1p/PsbP-like"/>
    <property type="match status" value="1"/>
</dbReference>
<sequence>MFKKQELYGGAIVTVIPEGFLDASILREVPDTQEVFVNSREDSEENKFNDGLGTNESVIIDLLQAVDEPNDREALSVHIQEITSMNGSNDWKLVRYESPAPHVQTCIAVESAYKWGKRDMKETLVLCLALLRLEKVQTDVVLSVNVPLADTTEIQAMSEAVNDSGNIPPRIQAAYTLVKEMANEFKVLDESLFV</sequence>
<accession>A0A1G4M740</accession>
<evidence type="ECO:0000313" key="5">
    <source>
        <dbReference type="Proteomes" id="UP000190831"/>
    </source>
</evidence>
<keyword evidence="5" id="KW-1185">Reference proteome</keyword>
<dbReference type="PANTHER" id="PTHR15837">
    <property type="entry name" value="RAN GUANINE NUCLEOTIDE RELEASE FACTOR"/>
    <property type="match status" value="1"/>
</dbReference>
<proteinExistence type="inferred from homology"/>
<evidence type="ECO:0000256" key="1">
    <source>
        <dbReference type="ARBA" id="ARBA00010307"/>
    </source>
</evidence>
<evidence type="ECO:0000256" key="3">
    <source>
        <dbReference type="ARBA" id="ARBA00022927"/>
    </source>
</evidence>
<dbReference type="EMBL" id="LT598487">
    <property type="protein sequence ID" value="SCV99656.1"/>
    <property type="molecule type" value="Genomic_DNA"/>
</dbReference>